<sequence>MLQEPQRSRKGALAVTPWQDRTQMQRDKMCRDVRQEVMAILRKGPITLGEIRAALDPQNASALLSVLTLMVNAGEVASLGHSIYTLVPWCQAAKPVAAEPLTDLVFNAVALYRKASQIIAWLGLPESTVRGTLEALRDTGFVHYNWKNDDYTISRPAVARLIRKGASERVFVDLAVPPRCEDENELGGYPCAERA</sequence>
<evidence type="ECO:0008006" key="3">
    <source>
        <dbReference type="Google" id="ProtNLM"/>
    </source>
</evidence>
<name>A0ABQ0QKZ3_9PROT</name>
<protein>
    <recommendedName>
        <fullName evidence="3">HTH iclR-type domain-containing protein</fullName>
    </recommendedName>
</protein>
<evidence type="ECO:0000313" key="1">
    <source>
        <dbReference type="EMBL" id="GBR48568.1"/>
    </source>
</evidence>
<proteinExistence type="predicted"/>
<gene>
    <name evidence="1" type="ORF">AA106556_1833</name>
</gene>
<organism evidence="1 2">
    <name type="scientific">Neokomagataea tanensis NBRC 106556</name>
    <dbReference type="NCBI Taxonomy" id="1223519"/>
    <lineage>
        <taxon>Bacteria</taxon>
        <taxon>Pseudomonadati</taxon>
        <taxon>Pseudomonadota</taxon>
        <taxon>Alphaproteobacteria</taxon>
        <taxon>Acetobacterales</taxon>
        <taxon>Acetobacteraceae</taxon>
        <taxon>Neokomagataea</taxon>
    </lineage>
</organism>
<accession>A0ABQ0QKZ3</accession>
<reference evidence="1" key="1">
    <citation type="submission" date="2013-04" db="EMBL/GenBank/DDBJ databases">
        <title>The genome sequencing project of 58 acetic acid bacteria.</title>
        <authorList>
            <person name="Okamoto-Kainuma A."/>
            <person name="Ishikawa M."/>
            <person name="Umino S."/>
            <person name="Koizumi Y."/>
            <person name="Shiwa Y."/>
            <person name="Yoshikawa H."/>
            <person name="Matsutani M."/>
            <person name="Matsushita K."/>
        </authorList>
    </citation>
    <scope>NUCLEOTIDE SEQUENCE</scope>
    <source>
        <strain evidence="1">NBRC 106556</strain>
    </source>
</reference>
<comment type="caution">
    <text evidence="1">The sequence shown here is derived from an EMBL/GenBank/DDBJ whole genome shotgun (WGS) entry which is preliminary data.</text>
</comment>
<evidence type="ECO:0000313" key="2">
    <source>
        <dbReference type="Proteomes" id="UP001062443"/>
    </source>
</evidence>
<dbReference type="Proteomes" id="UP001062443">
    <property type="component" value="Unassembled WGS sequence"/>
</dbReference>
<keyword evidence="2" id="KW-1185">Reference proteome</keyword>
<dbReference type="EMBL" id="BAQB01000041">
    <property type="protein sequence ID" value="GBR48568.1"/>
    <property type="molecule type" value="Genomic_DNA"/>
</dbReference>